<protein>
    <recommendedName>
        <fullName evidence="2">Insertion element IS150 protein InsJ-like helix-turn-helix domain-containing protein</fullName>
    </recommendedName>
</protein>
<dbReference type="EMBL" id="PEZL01000035">
    <property type="protein sequence ID" value="PIS13305.1"/>
    <property type="molecule type" value="Genomic_DNA"/>
</dbReference>
<comment type="caution">
    <text evidence="3">The sequence shown here is derived from an EMBL/GenBank/DDBJ whole genome shotgun (WGS) entry which is preliminary data.</text>
</comment>
<dbReference type="AlphaFoldDB" id="A0A2H0WL49"/>
<feature type="domain" description="Insertion element IS150 protein InsJ-like helix-turn-helix" evidence="2">
    <location>
        <begin position="34"/>
        <end position="85"/>
    </location>
</feature>
<feature type="compositionally biased region" description="Basic and acidic residues" evidence="1">
    <location>
        <begin position="116"/>
        <end position="129"/>
    </location>
</feature>
<proteinExistence type="predicted"/>
<evidence type="ECO:0000313" key="3">
    <source>
        <dbReference type="EMBL" id="PIS13305.1"/>
    </source>
</evidence>
<evidence type="ECO:0000259" key="2">
    <source>
        <dbReference type="Pfam" id="PF13518"/>
    </source>
</evidence>
<sequence length="129" mass="15585">MNGRYNGVTMNISFTMPGAGKLAYLPQLSPEAKKRLKWFDYYHRCRNVSLTCRYFGISRKTFYYWQKRYNPRRLKSLEEKSRRPKNTRNWDVSRSNLFLENPASHRKTQPILQSRKNRETKEKTKEKSV</sequence>
<evidence type="ECO:0000313" key="4">
    <source>
        <dbReference type="Proteomes" id="UP000230353"/>
    </source>
</evidence>
<reference evidence="4" key="1">
    <citation type="submission" date="2017-09" db="EMBL/GenBank/DDBJ databases">
        <title>Depth-based differentiation of microbial function through sediment-hosted aquifers and enrichment of novel symbionts in the deep terrestrial subsurface.</title>
        <authorList>
            <person name="Probst A.J."/>
            <person name="Ladd B."/>
            <person name="Jarett J.K."/>
            <person name="Geller-Mcgrath D.E."/>
            <person name="Sieber C.M.K."/>
            <person name="Emerson J.B."/>
            <person name="Anantharaman K."/>
            <person name="Thomas B.C."/>
            <person name="Malmstrom R."/>
            <person name="Stieglmeier M."/>
            <person name="Klingl A."/>
            <person name="Woyke T."/>
            <person name="Ryan C.M."/>
            <person name="Banfield J.F."/>
        </authorList>
    </citation>
    <scope>NUCLEOTIDE SEQUENCE [LARGE SCALE GENOMIC DNA]</scope>
</reference>
<feature type="region of interest" description="Disordered" evidence="1">
    <location>
        <begin position="76"/>
        <end position="129"/>
    </location>
</feature>
<name>A0A2H0WL49_9BACT</name>
<dbReference type="InterPro" id="IPR055247">
    <property type="entry name" value="InsJ-like_HTH"/>
</dbReference>
<gene>
    <name evidence="3" type="ORF">COT67_02445</name>
</gene>
<accession>A0A2H0WL49</accession>
<dbReference type="Proteomes" id="UP000230353">
    <property type="component" value="Unassembled WGS sequence"/>
</dbReference>
<evidence type="ECO:0000256" key="1">
    <source>
        <dbReference type="SAM" id="MobiDB-lite"/>
    </source>
</evidence>
<dbReference type="Pfam" id="PF13518">
    <property type="entry name" value="HTH_28"/>
    <property type="match status" value="1"/>
</dbReference>
<organism evidence="3 4">
    <name type="scientific">Candidatus Tagabacteria bacterium CG09_land_8_20_14_0_10_41_14</name>
    <dbReference type="NCBI Taxonomy" id="1975021"/>
    <lineage>
        <taxon>Bacteria</taxon>
        <taxon>Candidatus Tagaibacteriota</taxon>
    </lineage>
</organism>
<feature type="compositionally biased region" description="Polar residues" evidence="1">
    <location>
        <begin position="87"/>
        <end position="98"/>
    </location>
</feature>